<reference evidence="1" key="1">
    <citation type="submission" date="2022-10" db="EMBL/GenBank/DDBJ databases">
        <title>The complete genomes of actinobacterial strains from the NBC collection.</title>
        <authorList>
            <person name="Joergensen T.S."/>
            <person name="Alvarez Arevalo M."/>
            <person name="Sterndorff E.B."/>
            <person name="Faurdal D."/>
            <person name="Vuksanovic O."/>
            <person name="Mourched A.-S."/>
            <person name="Charusanti P."/>
            <person name="Shaw S."/>
            <person name="Blin K."/>
            <person name="Weber T."/>
        </authorList>
    </citation>
    <scope>NUCLEOTIDE SEQUENCE</scope>
    <source>
        <strain evidence="1">NBC_01482</strain>
    </source>
</reference>
<protein>
    <submittedName>
        <fullName evidence="1">Uncharacterized protein</fullName>
    </submittedName>
</protein>
<dbReference type="EMBL" id="CP109441">
    <property type="protein sequence ID" value="WUV47789.1"/>
    <property type="molecule type" value="Genomic_DNA"/>
</dbReference>
<accession>A0ABZ1YWW5</accession>
<name>A0ABZ1YWW5_9NOCA</name>
<keyword evidence="2" id="KW-1185">Reference proteome</keyword>
<sequence>MSGLIEFVDADLPQRVPFVGPPVPVDLLPVELMERFAGAVREWAEDEAR</sequence>
<evidence type="ECO:0000313" key="2">
    <source>
        <dbReference type="Proteomes" id="UP001432062"/>
    </source>
</evidence>
<evidence type="ECO:0000313" key="1">
    <source>
        <dbReference type="EMBL" id="WUV47789.1"/>
    </source>
</evidence>
<gene>
    <name evidence="1" type="ORF">OG563_06035</name>
</gene>
<organism evidence="1 2">
    <name type="scientific">Nocardia vinacea</name>
    <dbReference type="NCBI Taxonomy" id="96468"/>
    <lineage>
        <taxon>Bacteria</taxon>
        <taxon>Bacillati</taxon>
        <taxon>Actinomycetota</taxon>
        <taxon>Actinomycetes</taxon>
        <taxon>Mycobacteriales</taxon>
        <taxon>Nocardiaceae</taxon>
        <taxon>Nocardia</taxon>
    </lineage>
</organism>
<dbReference type="RefSeq" id="WP_329411950.1">
    <property type="nucleotide sequence ID" value="NZ_CP109441.1"/>
</dbReference>
<dbReference type="Proteomes" id="UP001432062">
    <property type="component" value="Chromosome"/>
</dbReference>
<proteinExistence type="predicted"/>